<dbReference type="InterPro" id="IPR025746">
    <property type="entry name" value="PilX_N_dom"/>
</dbReference>
<feature type="transmembrane region" description="Helical" evidence="1">
    <location>
        <begin position="15"/>
        <end position="40"/>
    </location>
</feature>
<keyword evidence="1" id="KW-0472">Membrane</keyword>
<evidence type="ECO:0000313" key="4">
    <source>
        <dbReference type="Proteomes" id="UP000589896"/>
    </source>
</evidence>
<keyword evidence="1" id="KW-0812">Transmembrane</keyword>
<organism evidence="3 4">
    <name type="scientific">Luteimonas deserti</name>
    <dbReference type="NCBI Taxonomy" id="2752306"/>
    <lineage>
        <taxon>Bacteria</taxon>
        <taxon>Pseudomonadati</taxon>
        <taxon>Pseudomonadota</taxon>
        <taxon>Gammaproteobacteria</taxon>
        <taxon>Lysobacterales</taxon>
        <taxon>Lysobacteraceae</taxon>
        <taxon>Luteimonas</taxon>
    </lineage>
</organism>
<proteinExistence type="predicted"/>
<name>A0A7Z0QQA6_9GAMM</name>
<evidence type="ECO:0000259" key="2">
    <source>
        <dbReference type="Pfam" id="PF14341"/>
    </source>
</evidence>
<dbReference type="Pfam" id="PF14341">
    <property type="entry name" value="PilX_N"/>
    <property type="match status" value="1"/>
</dbReference>
<dbReference type="AlphaFoldDB" id="A0A7Z0QQA6"/>
<sequence>MRRFAASIPHRQRGAVLYIALIMLVLLALLGIVGMQVAGLQERMSSNYRAVNLAFQRTEALARNAECALEDMVNRTATAGCNAVATADIRSCDTAFDPGGWASERSLAQTQSVNARLIGPCISGNSTLDMGGAVNEDPNPIYQVTAFRVDDPDNPTAQAVIDTIFRP</sequence>
<gene>
    <name evidence="3" type="ORF">H0E82_08120</name>
</gene>
<evidence type="ECO:0000256" key="1">
    <source>
        <dbReference type="SAM" id="Phobius"/>
    </source>
</evidence>
<evidence type="ECO:0000313" key="3">
    <source>
        <dbReference type="EMBL" id="NYZ62728.1"/>
    </source>
</evidence>
<keyword evidence="4" id="KW-1185">Reference proteome</keyword>
<dbReference type="RefSeq" id="WP_180544959.1">
    <property type="nucleotide sequence ID" value="NZ_JACCJZ010000015.1"/>
</dbReference>
<dbReference type="Proteomes" id="UP000589896">
    <property type="component" value="Unassembled WGS sequence"/>
</dbReference>
<dbReference type="EMBL" id="JACCJZ010000015">
    <property type="protein sequence ID" value="NYZ62728.1"/>
    <property type="molecule type" value="Genomic_DNA"/>
</dbReference>
<protein>
    <submittedName>
        <fullName evidence="3">Pilus assembly protein</fullName>
    </submittedName>
</protein>
<feature type="domain" description="Type 4 fimbrial biogenesis protein PilX N-terminal" evidence="2">
    <location>
        <begin position="13"/>
        <end position="60"/>
    </location>
</feature>
<accession>A0A7Z0QQA6</accession>
<reference evidence="3 4" key="1">
    <citation type="submission" date="2020-07" db="EMBL/GenBank/DDBJ databases">
        <title>isolation of Luteimonas sp. SJ-16.</title>
        <authorList>
            <person name="Huang X.-X."/>
            <person name="Xu L."/>
            <person name="Sun J.-Q."/>
        </authorList>
    </citation>
    <scope>NUCLEOTIDE SEQUENCE [LARGE SCALE GENOMIC DNA]</scope>
    <source>
        <strain evidence="3 4">SJ-16</strain>
    </source>
</reference>
<keyword evidence="1" id="KW-1133">Transmembrane helix</keyword>
<comment type="caution">
    <text evidence="3">The sequence shown here is derived from an EMBL/GenBank/DDBJ whole genome shotgun (WGS) entry which is preliminary data.</text>
</comment>